<protein>
    <recommendedName>
        <fullName evidence="3">Conserved oligomeric Golgi complex subunit 2</fullName>
    </recommendedName>
    <alternativeName>
        <fullName evidence="8">Component of oligomeric Golgi complex 2</fullName>
    </alternativeName>
</protein>
<keyword evidence="5" id="KW-0653">Protein transport</keyword>
<dbReference type="PANTHER" id="PTHR12961:SF0">
    <property type="entry name" value="CONSERVED OLIGOMERIC GOLGI COMPLEX SUBUNIT 2"/>
    <property type="match status" value="1"/>
</dbReference>
<evidence type="ECO:0000256" key="1">
    <source>
        <dbReference type="ARBA" id="ARBA00004395"/>
    </source>
</evidence>
<evidence type="ECO:0000256" key="5">
    <source>
        <dbReference type="ARBA" id="ARBA00022927"/>
    </source>
</evidence>
<evidence type="ECO:0000259" key="10">
    <source>
        <dbReference type="Pfam" id="PF06148"/>
    </source>
</evidence>
<evidence type="ECO:0000256" key="6">
    <source>
        <dbReference type="ARBA" id="ARBA00023034"/>
    </source>
</evidence>
<feature type="domain" description="Conserved oligomeric Golgi complex subunit 2 N-terminal" evidence="10">
    <location>
        <begin position="22"/>
        <end position="79"/>
    </location>
</feature>
<evidence type="ECO:0000256" key="2">
    <source>
        <dbReference type="ARBA" id="ARBA00007603"/>
    </source>
</evidence>
<dbReference type="Proteomes" id="UP000095085">
    <property type="component" value="Unassembled WGS sequence"/>
</dbReference>
<keyword evidence="7" id="KW-0472">Membrane</keyword>
<accession>A0A1E4RDJ7</accession>
<evidence type="ECO:0000313" key="12">
    <source>
        <dbReference type="Proteomes" id="UP000095085"/>
    </source>
</evidence>
<evidence type="ECO:0000256" key="3">
    <source>
        <dbReference type="ARBA" id="ARBA00020977"/>
    </source>
</evidence>
<dbReference type="EMBL" id="KV454545">
    <property type="protein sequence ID" value="ODV65322.1"/>
    <property type="molecule type" value="Genomic_DNA"/>
</dbReference>
<comment type="similarity">
    <text evidence="2">Belongs to the COG2 family.</text>
</comment>
<gene>
    <name evidence="11" type="ORF">HYPBUDRAFT_114228</name>
</gene>
<keyword evidence="12" id="KW-1185">Reference proteome</keyword>
<dbReference type="GO" id="GO:0006891">
    <property type="term" value="P:intra-Golgi vesicle-mediated transport"/>
    <property type="evidence" value="ECO:0007669"/>
    <property type="project" value="TreeGrafter"/>
</dbReference>
<keyword evidence="9" id="KW-0175">Coiled coil</keyword>
<dbReference type="OrthoDB" id="332281at2759"/>
<keyword evidence="6" id="KW-0333">Golgi apparatus</keyword>
<dbReference type="RefSeq" id="XP_020074389.1">
    <property type="nucleotide sequence ID" value="XM_020219031.1"/>
</dbReference>
<evidence type="ECO:0000256" key="4">
    <source>
        <dbReference type="ARBA" id="ARBA00022448"/>
    </source>
</evidence>
<comment type="subcellular location">
    <subcellularLocation>
        <location evidence="1">Golgi apparatus membrane</location>
        <topology evidence="1">Peripheral membrane protein</topology>
    </subcellularLocation>
</comment>
<dbReference type="Pfam" id="PF06148">
    <property type="entry name" value="COG2_N"/>
    <property type="match status" value="1"/>
</dbReference>
<evidence type="ECO:0000256" key="9">
    <source>
        <dbReference type="SAM" id="Coils"/>
    </source>
</evidence>
<dbReference type="InterPro" id="IPR024602">
    <property type="entry name" value="COG_su2_N"/>
</dbReference>
<evidence type="ECO:0000256" key="7">
    <source>
        <dbReference type="ARBA" id="ARBA00023136"/>
    </source>
</evidence>
<feature type="coiled-coil region" evidence="9">
    <location>
        <begin position="44"/>
        <end position="110"/>
    </location>
</feature>
<evidence type="ECO:0000313" key="11">
    <source>
        <dbReference type="EMBL" id="ODV65322.1"/>
    </source>
</evidence>
<dbReference type="GO" id="GO:0017119">
    <property type="term" value="C:Golgi transport complex"/>
    <property type="evidence" value="ECO:0007669"/>
    <property type="project" value="TreeGrafter"/>
</dbReference>
<evidence type="ECO:0000256" key="8">
    <source>
        <dbReference type="ARBA" id="ARBA00031344"/>
    </source>
</evidence>
<dbReference type="GeneID" id="30993581"/>
<sequence length="234" mass="27425">MEIESFPYPVTVNRQDFQNELIDQFDVDQFLFKNHRFTSIDSLIKDLTNLLNELNTELLNLVNENYNEFINLGKSIDGSLDLINFLKIDLKNFNNDLVNFNENLSNSRNLVENCLNEKKHLQVLKIKIKLLLLLNDQINNFENLLKIDDENKLNNLTSLYLSINMLSTYLNNSNSLEKSLMNKLVSIKFEFKSYLDNLSSKLISNKNNDLLLQILNIYKIIDHQSDFLSIIRKN</sequence>
<dbReference type="PANTHER" id="PTHR12961">
    <property type="entry name" value="CONSERVED OLIGOMERIC GOLGI COMPLEX COMPONENT 2"/>
    <property type="match status" value="1"/>
</dbReference>
<proteinExistence type="inferred from homology"/>
<dbReference type="GO" id="GO:0000139">
    <property type="term" value="C:Golgi membrane"/>
    <property type="evidence" value="ECO:0007669"/>
    <property type="project" value="UniProtKB-SubCell"/>
</dbReference>
<organism evidence="11 12">
    <name type="scientific">Hyphopichia burtonii NRRL Y-1933</name>
    <dbReference type="NCBI Taxonomy" id="984485"/>
    <lineage>
        <taxon>Eukaryota</taxon>
        <taxon>Fungi</taxon>
        <taxon>Dikarya</taxon>
        <taxon>Ascomycota</taxon>
        <taxon>Saccharomycotina</taxon>
        <taxon>Pichiomycetes</taxon>
        <taxon>Debaryomycetaceae</taxon>
        <taxon>Hyphopichia</taxon>
    </lineage>
</organism>
<keyword evidence="4" id="KW-0813">Transport</keyword>
<dbReference type="AlphaFoldDB" id="A0A1E4RDJ7"/>
<reference evidence="12" key="1">
    <citation type="submission" date="2016-05" db="EMBL/GenBank/DDBJ databases">
        <title>Comparative genomics of biotechnologically important yeasts.</title>
        <authorList>
            <consortium name="DOE Joint Genome Institute"/>
            <person name="Riley R."/>
            <person name="Haridas S."/>
            <person name="Wolfe K.H."/>
            <person name="Lopes M.R."/>
            <person name="Hittinger C.T."/>
            <person name="Goker M."/>
            <person name="Salamov A."/>
            <person name="Wisecaver J."/>
            <person name="Long T.M."/>
            <person name="Aerts A.L."/>
            <person name="Barry K."/>
            <person name="Choi C."/>
            <person name="Clum A."/>
            <person name="Coughlan A.Y."/>
            <person name="Deshpande S."/>
            <person name="Douglass A.P."/>
            <person name="Hanson S.J."/>
            <person name="Klenk H.-P."/>
            <person name="Labutti K."/>
            <person name="Lapidus A."/>
            <person name="Lindquist E."/>
            <person name="Lipzen A."/>
            <person name="Meier-Kolthoff J.P."/>
            <person name="Ohm R.A."/>
            <person name="Otillar R.P."/>
            <person name="Pangilinan J."/>
            <person name="Peng Y."/>
            <person name="Rokas A."/>
            <person name="Rosa C.A."/>
            <person name="Scheuner C."/>
            <person name="Sibirny A.A."/>
            <person name="Slot J.C."/>
            <person name="Stielow J.B."/>
            <person name="Sun H."/>
            <person name="Kurtzman C.P."/>
            <person name="Blackwell M."/>
            <person name="Grigoriev I.V."/>
            <person name="Jeffries T.W."/>
        </authorList>
    </citation>
    <scope>NUCLEOTIDE SEQUENCE [LARGE SCALE GENOMIC DNA]</scope>
    <source>
        <strain evidence="12">NRRL Y-1933</strain>
    </source>
</reference>
<dbReference type="GO" id="GO:0007030">
    <property type="term" value="P:Golgi organization"/>
    <property type="evidence" value="ECO:0007669"/>
    <property type="project" value="InterPro"/>
</dbReference>
<dbReference type="InterPro" id="IPR009316">
    <property type="entry name" value="COG2"/>
</dbReference>
<name>A0A1E4RDJ7_9ASCO</name>
<dbReference type="GO" id="GO:0015031">
    <property type="term" value="P:protein transport"/>
    <property type="evidence" value="ECO:0007669"/>
    <property type="project" value="UniProtKB-KW"/>
</dbReference>
<dbReference type="STRING" id="984485.A0A1E4RDJ7"/>